<proteinExistence type="predicted"/>
<accession>I1DYD3</accession>
<keyword evidence="2" id="KW-1185">Reference proteome</keyword>
<dbReference type="Pfam" id="PF11205">
    <property type="entry name" value="DUF2987"/>
    <property type="match status" value="1"/>
</dbReference>
<evidence type="ECO:0008006" key="3">
    <source>
        <dbReference type="Google" id="ProtNLM"/>
    </source>
</evidence>
<evidence type="ECO:0000313" key="1">
    <source>
        <dbReference type="EMBL" id="GAB59061.1"/>
    </source>
</evidence>
<organism evidence="1 2">
    <name type="scientific">Rheinheimera nanhaiensis E407-8</name>
    <dbReference type="NCBI Taxonomy" id="562729"/>
    <lineage>
        <taxon>Bacteria</taxon>
        <taxon>Pseudomonadati</taxon>
        <taxon>Pseudomonadota</taxon>
        <taxon>Gammaproteobacteria</taxon>
        <taxon>Chromatiales</taxon>
        <taxon>Chromatiaceae</taxon>
        <taxon>Rheinheimera</taxon>
    </lineage>
</organism>
<dbReference type="Proteomes" id="UP000004374">
    <property type="component" value="Unassembled WGS sequence"/>
</dbReference>
<reference evidence="1 2" key="1">
    <citation type="journal article" date="2012" name="J. Bacteriol.">
        <title>Genome Sequence of the Protease-Producing Bacterium Rheinheimera nanhaiensis E407-8T, Isolated from Deep-Sea Sediment of the South China Sea.</title>
        <authorList>
            <person name="Zhang X.-Y."/>
            <person name="Zhang Y.-J."/>
            <person name="Qin Q.-L."/>
            <person name="Xie B.-B."/>
            <person name="Chen X.-L."/>
            <person name="Zhou B.-C."/>
            <person name="Zhang Y.-Z."/>
        </authorList>
    </citation>
    <scope>NUCLEOTIDE SEQUENCE [LARGE SCALE GENOMIC DNA]</scope>
    <source>
        <strain evidence="1 2">E407-8</strain>
    </source>
</reference>
<evidence type="ECO:0000313" key="2">
    <source>
        <dbReference type="Proteomes" id="UP000004374"/>
    </source>
</evidence>
<dbReference type="AlphaFoldDB" id="I1DYD3"/>
<dbReference type="RefSeq" id="WP_008221335.1">
    <property type="nucleotide sequence ID" value="NZ_BAFK01000010.1"/>
</dbReference>
<sequence length="214" mass="23865">MRSLLLLALLIAAPVSADLLLNYNGFYSRMKKLQQPEYSDITLAFALTGERTGHACQFYRIKLVSDRHDLTLDTAANGEISLPYDEALKNSNAVLQVLQADNVEPCQVQFRLRSRMRLPAQLSLSQLAHYRSQFDLLLDDMAGLGEYWLPPVSGVIVEFAEDVAMPDLTAAQQAVTQCSARRCTIVLDESLAADSQWPFNQRPAYLLPFISAAQ</sequence>
<comment type="caution">
    <text evidence="1">The sequence shown here is derived from an EMBL/GenBank/DDBJ whole genome shotgun (WGS) entry which is preliminary data.</text>
</comment>
<dbReference type="OrthoDB" id="6402179at2"/>
<name>I1DYD3_9GAMM</name>
<dbReference type="EMBL" id="BAFK01000010">
    <property type="protein sequence ID" value="GAB59061.1"/>
    <property type="molecule type" value="Genomic_DNA"/>
</dbReference>
<dbReference type="STRING" id="562729.RNAN_2051"/>
<dbReference type="InterPro" id="IPR021370">
    <property type="entry name" value="DUF2987"/>
</dbReference>
<gene>
    <name evidence="1" type="ORF">RNAN_2051</name>
</gene>
<protein>
    <recommendedName>
        <fullName evidence="3">DUF2987 domain-containing protein</fullName>
    </recommendedName>
</protein>